<evidence type="ECO:0000256" key="1">
    <source>
        <dbReference type="SAM" id="Phobius"/>
    </source>
</evidence>
<keyword evidence="1" id="KW-0812">Transmembrane</keyword>
<protein>
    <submittedName>
        <fullName evidence="3">Acyltransferase family protein</fullName>
        <ecNumber evidence="3">2.3.-.-</ecNumber>
    </submittedName>
</protein>
<dbReference type="InterPro" id="IPR050879">
    <property type="entry name" value="Acyltransferase_3"/>
</dbReference>
<feature type="transmembrane region" description="Helical" evidence="1">
    <location>
        <begin position="83"/>
        <end position="100"/>
    </location>
</feature>
<feature type="domain" description="Acyltransferase 3" evidence="2">
    <location>
        <begin position="7"/>
        <end position="236"/>
    </location>
</feature>
<gene>
    <name evidence="3" type="ORF">ACFQ45_03775</name>
</gene>
<keyword evidence="1" id="KW-0472">Membrane</keyword>
<keyword evidence="3" id="KW-0808">Transferase</keyword>
<feature type="transmembrane region" description="Helical" evidence="1">
    <location>
        <begin position="144"/>
        <end position="162"/>
    </location>
</feature>
<proteinExistence type="predicted"/>
<feature type="transmembrane region" description="Helical" evidence="1">
    <location>
        <begin position="284"/>
        <end position="304"/>
    </location>
</feature>
<dbReference type="PANTHER" id="PTHR23028">
    <property type="entry name" value="ACETYLTRANSFERASE"/>
    <property type="match status" value="1"/>
</dbReference>
<evidence type="ECO:0000259" key="2">
    <source>
        <dbReference type="Pfam" id="PF01757"/>
    </source>
</evidence>
<evidence type="ECO:0000313" key="4">
    <source>
        <dbReference type="Proteomes" id="UP001597059"/>
    </source>
</evidence>
<keyword evidence="4" id="KW-1185">Reference proteome</keyword>
<dbReference type="RefSeq" id="WP_377365482.1">
    <property type="nucleotide sequence ID" value="NZ_JBHTMN010000004.1"/>
</dbReference>
<dbReference type="GO" id="GO:0016746">
    <property type="term" value="F:acyltransferase activity"/>
    <property type="evidence" value="ECO:0007669"/>
    <property type="project" value="UniProtKB-KW"/>
</dbReference>
<dbReference type="Proteomes" id="UP001597059">
    <property type="component" value="Unassembled WGS sequence"/>
</dbReference>
<dbReference type="EC" id="2.3.-.-" evidence="3"/>
<dbReference type="EMBL" id="JBHTMN010000004">
    <property type="protein sequence ID" value="MFD1382469.1"/>
    <property type="molecule type" value="Genomic_DNA"/>
</dbReference>
<accession>A0ABW4AY49</accession>
<dbReference type="Pfam" id="PF01757">
    <property type="entry name" value="Acyl_transf_3"/>
    <property type="match status" value="1"/>
</dbReference>
<feature type="transmembrane region" description="Helical" evidence="1">
    <location>
        <begin position="256"/>
        <end position="278"/>
    </location>
</feature>
<dbReference type="PANTHER" id="PTHR23028:SF53">
    <property type="entry name" value="ACYL_TRANSF_3 DOMAIN-CONTAINING PROTEIN"/>
    <property type="match status" value="1"/>
</dbReference>
<feature type="transmembrane region" description="Helical" evidence="1">
    <location>
        <begin position="6"/>
        <end position="27"/>
    </location>
</feature>
<feature type="transmembrane region" description="Helical" evidence="1">
    <location>
        <begin position="39"/>
        <end position="63"/>
    </location>
</feature>
<feature type="transmembrane region" description="Helical" evidence="1">
    <location>
        <begin position="169"/>
        <end position="185"/>
    </location>
</feature>
<reference evidence="4" key="1">
    <citation type="journal article" date="2019" name="Int. J. Syst. Evol. Microbiol.">
        <title>The Global Catalogue of Microorganisms (GCM) 10K type strain sequencing project: providing services to taxonomists for standard genome sequencing and annotation.</title>
        <authorList>
            <consortium name="The Broad Institute Genomics Platform"/>
            <consortium name="The Broad Institute Genome Sequencing Center for Infectious Disease"/>
            <person name="Wu L."/>
            <person name="Ma J."/>
        </authorList>
    </citation>
    <scope>NUCLEOTIDE SEQUENCE [LARGE SCALE GENOMIC DNA]</scope>
    <source>
        <strain evidence="4">JCM 30774</strain>
    </source>
</reference>
<comment type="caution">
    <text evidence="3">The sequence shown here is derived from an EMBL/GenBank/DDBJ whole genome shotgun (WGS) entry which is preliminary data.</text>
</comment>
<dbReference type="InterPro" id="IPR002656">
    <property type="entry name" value="Acyl_transf_3_dom"/>
</dbReference>
<feature type="transmembrane region" description="Helical" evidence="1">
    <location>
        <begin position="112"/>
        <end position="132"/>
    </location>
</feature>
<evidence type="ECO:0000313" key="3">
    <source>
        <dbReference type="EMBL" id="MFD1382469.1"/>
    </source>
</evidence>
<keyword evidence="1" id="KW-1133">Transmembrane helix</keyword>
<sequence>MQRSHLLDLLRIFAIVLVFVAHFGQLLDSNVGQFFGVKNFYYVSLGGVGVSLFLVLSGLLAGLTGLARPTPYTHYIWKKLKRIYPIYWLTIPFCFSGYLLKELLLGSGVPEPFPNGFMLDIVGSVTGLYAWIGLWGGPYNPPSWFIGLILTMYLIFPLLAACLRRAPHLTLGLFFFISASSRWYVGQYGLPFTDKNMLDQVEGWLYRQYGFMPGRPGDWFPLCRLFEFALGIWLAQTVSSKFWCKWNLGKGKWLAFLSDLSFPLFLLHYPFLFIVPWLSDLGMAIPLAISLFMIMLCSMAYAVVEVEKRLFSLKERATP</sequence>
<organism evidence="3 4">
    <name type="scientific">Rhodanobacter aciditrophus</name>
    <dbReference type="NCBI Taxonomy" id="1623218"/>
    <lineage>
        <taxon>Bacteria</taxon>
        <taxon>Pseudomonadati</taxon>
        <taxon>Pseudomonadota</taxon>
        <taxon>Gammaproteobacteria</taxon>
        <taxon>Lysobacterales</taxon>
        <taxon>Rhodanobacteraceae</taxon>
        <taxon>Rhodanobacter</taxon>
    </lineage>
</organism>
<keyword evidence="3" id="KW-0012">Acyltransferase</keyword>
<name>A0ABW4AY49_9GAMM</name>